<dbReference type="EMBL" id="MU274926">
    <property type="protein sequence ID" value="KAI0086006.1"/>
    <property type="molecule type" value="Genomic_DNA"/>
</dbReference>
<organism evidence="1 2">
    <name type="scientific">Irpex rosettiformis</name>
    <dbReference type="NCBI Taxonomy" id="378272"/>
    <lineage>
        <taxon>Eukaryota</taxon>
        <taxon>Fungi</taxon>
        <taxon>Dikarya</taxon>
        <taxon>Basidiomycota</taxon>
        <taxon>Agaricomycotina</taxon>
        <taxon>Agaricomycetes</taxon>
        <taxon>Polyporales</taxon>
        <taxon>Irpicaceae</taxon>
        <taxon>Irpex</taxon>
    </lineage>
</organism>
<gene>
    <name evidence="1" type="ORF">BDY19DRAFT_996192</name>
</gene>
<protein>
    <submittedName>
        <fullName evidence="1">Uncharacterized protein</fullName>
    </submittedName>
</protein>
<keyword evidence="2" id="KW-1185">Reference proteome</keyword>
<dbReference type="Proteomes" id="UP001055072">
    <property type="component" value="Unassembled WGS sequence"/>
</dbReference>
<evidence type="ECO:0000313" key="1">
    <source>
        <dbReference type="EMBL" id="KAI0086006.1"/>
    </source>
</evidence>
<reference evidence="1" key="1">
    <citation type="journal article" date="2021" name="Environ. Microbiol.">
        <title>Gene family expansions and transcriptome signatures uncover fungal adaptations to wood decay.</title>
        <authorList>
            <person name="Hage H."/>
            <person name="Miyauchi S."/>
            <person name="Viragh M."/>
            <person name="Drula E."/>
            <person name="Min B."/>
            <person name="Chaduli D."/>
            <person name="Navarro D."/>
            <person name="Favel A."/>
            <person name="Norest M."/>
            <person name="Lesage-Meessen L."/>
            <person name="Balint B."/>
            <person name="Merenyi Z."/>
            <person name="de Eugenio L."/>
            <person name="Morin E."/>
            <person name="Martinez A.T."/>
            <person name="Baldrian P."/>
            <person name="Stursova M."/>
            <person name="Martinez M.J."/>
            <person name="Novotny C."/>
            <person name="Magnuson J.K."/>
            <person name="Spatafora J.W."/>
            <person name="Maurice S."/>
            <person name="Pangilinan J."/>
            <person name="Andreopoulos W."/>
            <person name="LaButti K."/>
            <person name="Hundley H."/>
            <person name="Na H."/>
            <person name="Kuo A."/>
            <person name="Barry K."/>
            <person name="Lipzen A."/>
            <person name="Henrissat B."/>
            <person name="Riley R."/>
            <person name="Ahrendt S."/>
            <person name="Nagy L.G."/>
            <person name="Grigoriev I.V."/>
            <person name="Martin F."/>
            <person name="Rosso M.N."/>
        </authorList>
    </citation>
    <scope>NUCLEOTIDE SEQUENCE</scope>
    <source>
        <strain evidence="1">CBS 384.51</strain>
    </source>
</reference>
<evidence type="ECO:0000313" key="2">
    <source>
        <dbReference type="Proteomes" id="UP001055072"/>
    </source>
</evidence>
<sequence>MLVGELNAKQPPRFVKSLSLTPPALSLLGSSPAVRKPPLLVSVGAHAIGLAAYIDSSLSRETTDASDPSTWLLFLVNTIFHNTFAIANPVNNSAGTLTLTLPAVPIEAGYTLQATQIGNNSQVFATSPTFAIAAPLSSSVVPSSTAASSVSGSAVVSGSGTSAVVTSLPSGSSTAITDPHPHHLFYHIKRSVRPDEPPPPCKCVSGISTAHGCSYAADMTRSHSQSLATTHRPGAIGSPFPSSLWNDSAFNSSSNLLSIPSSRYSDLKPPGSSRYSSLGALGWSSSNEYSHHGVGSFTDHSNTEWMFAEMKVSQSYWAMMVEDAQEERKTMEEREKATKGKKRLSTNGLVTVIIHMHTEISSLWPSPSEASVLNTPISARGMQSGYSPSPIQRHSSDASKALNDLGKCVLLHSVPTSWPLFVIEIKAGRTDLFYCMDLLLDIRIGDLVIVEADRGKDLKKVINDTIMLVEVEVFQKQQKLLSGYAEVQGQAPTSPNKASLSMII</sequence>
<proteinExistence type="predicted"/>
<accession>A0ACB8TVP5</accession>
<comment type="caution">
    <text evidence="1">The sequence shown here is derived from an EMBL/GenBank/DDBJ whole genome shotgun (WGS) entry which is preliminary data.</text>
</comment>
<name>A0ACB8TVP5_9APHY</name>